<organism evidence="4 5">
    <name type="scientific">Plasmodium gonderi</name>
    <dbReference type="NCBI Taxonomy" id="77519"/>
    <lineage>
        <taxon>Eukaryota</taxon>
        <taxon>Sar</taxon>
        <taxon>Alveolata</taxon>
        <taxon>Apicomplexa</taxon>
        <taxon>Aconoidasida</taxon>
        <taxon>Haemosporida</taxon>
        <taxon>Plasmodiidae</taxon>
        <taxon>Plasmodium</taxon>
        <taxon>Plasmodium (Plasmodium)</taxon>
    </lineage>
</organism>
<dbReference type="Proteomes" id="UP000195521">
    <property type="component" value="Unassembled WGS sequence"/>
</dbReference>
<evidence type="ECO:0000313" key="5">
    <source>
        <dbReference type="Proteomes" id="UP000195521"/>
    </source>
</evidence>
<keyword evidence="3" id="KW-0732">Signal</keyword>
<proteinExistence type="predicted"/>
<evidence type="ECO:0000256" key="3">
    <source>
        <dbReference type="SAM" id="SignalP"/>
    </source>
</evidence>
<feature type="signal peptide" evidence="3">
    <location>
        <begin position="1"/>
        <end position="20"/>
    </location>
</feature>
<dbReference type="GO" id="GO:0043130">
    <property type="term" value="F:ubiquitin binding"/>
    <property type="evidence" value="ECO:0007669"/>
    <property type="project" value="TreeGrafter"/>
</dbReference>
<dbReference type="OrthoDB" id="372413at2759"/>
<evidence type="ECO:0000313" key="4">
    <source>
        <dbReference type="EMBL" id="GAW79942.1"/>
    </source>
</evidence>
<feature type="compositionally biased region" description="Basic and acidic residues" evidence="2">
    <location>
        <begin position="327"/>
        <end position="341"/>
    </location>
</feature>
<keyword evidence="5" id="KW-1185">Reference proteome</keyword>
<dbReference type="GO" id="GO:0031625">
    <property type="term" value="F:ubiquitin protein ligase binding"/>
    <property type="evidence" value="ECO:0007669"/>
    <property type="project" value="TreeGrafter"/>
</dbReference>
<feature type="chain" id="PRO_5012101273" description="JAB1/MPN/MOV34 metalloenzyme domain-containing protein" evidence="3">
    <location>
        <begin position="21"/>
        <end position="584"/>
    </location>
</feature>
<reference evidence="5" key="1">
    <citation type="submission" date="2017-04" db="EMBL/GenBank/DDBJ databases">
        <title>Plasmodium gonderi genome.</title>
        <authorList>
            <person name="Arisue N."/>
            <person name="Honma H."/>
            <person name="Kawai S."/>
            <person name="Tougan T."/>
            <person name="Tanabe K."/>
            <person name="Horii T."/>
        </authorList>
    </citation>
    <scope>NUCLEOTIDE SEQUENCE [LARGE SCALE GENOMIC DNA]</scope>
    <source>
        <strain evidence="5">ATCC 30045</strain>
    </source>
</reference>
<evidence type="ECO:0008006" key="6">
    <source>
        <dbReference type="Google" id="ProtNLM"/>
    </source>
</evidence>
<name>A0A1Y1JGQ1_PLAGO</name>
<dbReference type="GO" id="GO:0006511">
    <property type="term" value="P:ubiquitin-dependent protein catabolic process"/>
    <property type="evidence" value="ECO:0007669"/>
    <property type="project" value="InterPro"/>
</dbReference>
<protein>
    <recommendedName>
        <fullName evidence="6">JAB1/MPN/MOV34 metalloenzyme domain-containing protein</fullName>
    </recommendedName>
</protein>
<dbReference type="InterPro" id="IPR016563">
    <property type="entry name" value="Npl4"/>
</dbReference>
<dbReference type="OMA" id="SEACLYN"/>
<comment type="caution">
    <text evidence="4">The sequence shown here is derived from an EMBL/GenBank/DDBJ whole genome shotgun (WGS) entry which is preliminary data.</text>
</comment>
<feature type="region of interest" description="Disordered" evidence="2">
    <location>
        <begin position="279"/>
        <end position="378"/>
    </location>
</feature>
<dbReference type="PANTHER" id="PTHR12710:SF0">
    <property type="entry name" value="NUCLEAR PROTEIN LOCALIZATION PROTEIN 4 HOMOLOG"/>
    <property type="match status" value="1"/>
</dbReference>
<dbReference type="PANTHER" id="PTHR12710">
    <property type="entry name" value="NUCLEAR PROTEIN LOCALIZATION 4"/>
    <property type="match status" value="1"/>
</dbReference>
<dbReference type="GO" id="GO:0005634">
    <property type="term" value="C:nucleus"/>
    <property type="evidence" value="ECO:0007669"/>
    <property type="project" value="TreeGrafter"/>
</dbReference>
<evidence type="ECO:0000256" key="1">
    <source>
        <dbReference type="SAM" id="Coils"/>
    </source>
</evidence>
<keyword evidence="1" id="KW-0175">Coiled coil</keyword>
<dbReference type="RefSeq" id="XP_028542531.1">
    <property type="nucleotide sequence ID" value="XM_028686730.1"/>
</dbReference>
<dbReference type="EMBL" id="BDQF01000007">
    <property type="protein sequence ID" value="GAW79942.1"/>
    <property type="molecule type" value="Genomic_DNA"/>
</dbReference>
<evidence type="ECO:0000256" key="2">
    <source>
        <dbReference type="SAM" id="MobiDB-lite"/>
    </source>
</evidence>
<dbReference type="GeneID" id="39746654"/>
<feature type="compositionally biased region" description="Basic and acidic residues" evidence="2">
    <location>
        <begin position="356"/>
        <end position="371"/>
    </location>
</feature>
<feature type="region of interest" description="Disordered" evidence="2">
    <location>
        <begin position="38"/>
        <end position="63"/>
    </location>
</feature>
<dbReference type="AlphaFoldDB" id="A0A1Y1JGQ1"/>
<feature type="coiled-coil region" evidence="1">
    <location>
        <begin position="431"/>
        <end position="458"/>
    </location>
</feature>
<accession>A0A1Y1JGQ1</accession>
<gene>
    <name evidence="4" type="ORF">PGO_060860</name>
</gene>
<sequence>MKKELILLVWICFLFARIKFEGLKINRNGRKPLFSLTGSRRNRSGRKPLFSLTGSRRNRSGRKPLFSLTEKNEKKFNANRGSCKNNVTNNTHGKKLNEKIENKFLQFENSKRTSINPLFDSICKHVSVSETCLHNVQEFFNEMNYNNLRNGNPKNNKLFCGVLYGKYENEKIVKIENVFFSVNGPGKAYDVHYLLDSEERKKADKLAKMLNLQVVGFLYAYPDIGIDLSVSNKKKKNFIKINKKMKTLNDEENELFIPMGGREVLLSLMLMKQTLSQHGEYSTGGEGRGVEVRNEGEAGGVGVGMGDTSAEKKNHEDETNESNGSEQVKREVERTPSEKNSQKRTNHTRMSTYEQKMGDLKSKESSRNQKVERKKKKKKKKILNVKPFITLSVGMDINSKSIIVEAYEINYDLMKLLNKDIIKDMEKQNSILQFEKTKDEKNKKIKNFDNEIDLMNELYLKCKNNIFIKKIELKKIDILFCVNNVPIFSHKSLYNSFFPYPNNNNYYSILQKFNNMSKTLHRKEDMVNLFRDFNFLFFLTNIFSIQYDIPSICKAVNNMNNSTSIPDQYINILKNLSKSANMLQ</sequence>